<evidence type="ECO:0008006" key="4">
    <source>
        <dbReference type="Google" id="ProtNLM"/>
    </source>
</evidence>
<gene>
    <name evidence="2" type="ORF">SAMN04488238_101338</name>
</gene>
<feature type="transmembrane region" description="Helical" evidence="1">
    <location>
        <begin position="62"/>
        <end position="80"/>
    </location>
</feature>
<reference evidence="2 3" key="1">
    <citation type="submission" date="2016-10" db="EMBL/GenBank/DDBJ databases">
        <authorList>
            <person name="de Groot N.N."/>
        </authorList>
    </citation>
    <scope>NUCLEOTIDE SEQUENCE [LARGE SCALE GENOMIC DNA]</scope>
    <source>
        <strain evidence="2 3">CGMCC 1.8894</strain>
    </source>
</reference>
<keyword evidence="3" id="KW-1185">Reference proteome</keyword>
<accession>A0A1H2RJH0</accession>
<proteinExistence type="predicted"/>
<name>A0A1H2RJH0_9RHOB</name>
<sequence length="157" mass="17148">MSENIELRATGDTVFTAEPGEKALRDIRSDRTTYWRDHGIMAVLGMFGAGVVLTLIGSPYAAIGALGAVLALAVRGAYLYSEQMKFQWVVTNMRLIGPGGRAIMLLELENVRRLFGDIQVITKSGDKYLIKHVKNPADAIADILSARDKRAKRRGGA</sequence>
<evidence type="ECO:0000256" key="1">
    <source>
        <dbReference type="SAM" id="Phobius"/>
    </source>
</evidence>
<dbReference type="EMBL" id="FNOM01000001">
    <property type="protein sequence ID" value="SDW19571.1"/>
    <property type="molecule type" value="Genomic_DNA"/>
</dbReference>
<keyword evidence="1" id="KW-0812">Transmembrane</keyword>
<dbReference type="AlphaFoldDB" id="A0A1H2RJH0"/>
<keyword evidence="1" id="KW-0472">Membrane</keyword>
<dbReference type="RefSeq" id="WP_092884718.1">
    <property type="nucleotide sequence ID" value="NZ_CP061498.1"/>
</dbReference>
<evidence type="ECO:0000313" key="3">
    <source>
        <dbReference type="Proteomes" id="UP000198539"/>
    </source>
</evidence>
<dbReference type="OrthoDB" id="7861868at2"/>
<feature type="transmembrane region" description="Helical" evidence="1">
    <location>
        <begin position="38"/>
        <end position="56"/>
    </location>
</feature>
<evidence type="ECO:0000313" key="2">
    <source>
        <dbReference type="EMBL" id="SDW19571.1"/>
    </source>
</evidence>
<dbReference type="STRING" id="564137.SAMN04488238_101338"/>
<organism evidence="2 3">
    <name type="scientific">Roseicitreum antarcticum</name>
    <dbReference type="NCBI Taxonomy" id="564137"/>
    <lineage>
        <taxon>Bacteria</taxon>
        <taxon>Pseudomonadati</taxon>
        <taxon>Pseudomonadota</taxon>
        <taxon>Alphaproteobacteria</taxon>
        <taxon>Rhodobacterales</taxon>
        <taxon>Paracoccaceae</taxon>
        <taxon>Roseicitreum</taxon>
    </lineage>
</organism>
<protein>
    <recommendedName>
        <fullName evidence="4">PH domain-containing protein</fullName>
    </recommendedName>
</protein>
<dbReference type="Proteomes" id="UP000198539">
    <property type="component" value="Unassembled WGS sequence"/>
</dbReference>
<keyword evidence="1" id="KW-1133">Transmembrane helix</keyword>